<dbReference type="OrthoDB" id="6770089at2759"/>
<dbReference type="AlphaFoldDB" id="A0A8K0CNB6"/>
<evidence type="ECO:0000313" key="3">
    <source>
        <dbReference type="Proteomes" id="UP000801492"/>
    </source>
</evidence>
<proteinExistence type="predicted"/>
<gene>
    <name evidence="2" type="ORF">ILUMI_18575</name>
</gene>
<organism evidence="2 3">
    <name type="scientific">Ignelater luminosus</name>
    <name type="common">Cucubano</name>
    <name type="synonym">Pyrophorus luminosus</name>
    <dbReference type="NCBI Taxonomy" id="2038154"/>
    <lineage>
        <taxon>Eukaryota</taxon>
        <taxon>Metazoa</taxon>
        <taxon>Ecdysozoa</taxon>
        <taxon>Arthropoda</taxon>
        <taxon>Hexapoda</taxon>
        <taxon>Insecta</taxon>
        <taxon>Pterygota</taxon>
        <taxon>Neoptera</taxon>
        <taxon>Endopterygota</taxon>
        <taxon>Coleoptera</taxon>
        <taxon>Polyphaga</taxon>
        <taxon>Elateriformia</taxon>
        <taxon>Elateroidea</taxon>
        <taxon>Elateridae</taxon>
        <taxon>Agrypninae</taxon>
        <taxon>Pyrophorini</taxon>
        <taxon>Ignelater</taxon>
    </lineage>
</organism>
<evidence type="ECO:0000259" key="1">
    <source>
        <dbReference type="Pfam" id="PF00078"/>
    </source>
</evidence>
<name>A0A8K0CNB6_IGNLU</name>
<accession>A0A8K0CNB6</accession>
<sequence>MEELLLSLDDNENAADTIAYADDIMLVIQGNSRTELQRKTNDVLNHVMSWCDLVKLKISAEKTTYVLMKGNLQRDPLIRIRDQRISRKKVVKYLGVKLDEKLNFHQHIEEACNKAASMMQKIATISQRHYKIPLQCVRLYMNVVLTSIVGYGASAWASRLGQRVKLQERINRVQRGVLVRLTGAFKTTSTEALCVVTGIMPLNLEVLRRAAMYWVRKNNPNKVEEILGRPANTKREINTIILDRWQREWTSSTKGRRLYGLLPDVRRQLRNVHHQPSQGLIHFLTGHGPCAEHLARFNLQATDHCECGATGTPEHVVLECPNTEGIAAEERAVLRGMNTRDIIQDGILLPVLDQLANKISRHHYSIYRRDVQH</sequence>
<protein>
    <recommendedName>
        <fullName evidence="1">Reverse transcriptase domain-containing protein</fullName>
    </recommendedName>
</protein>
<comment type="caution">
    <text evidence="2">The sequence shown here is derived from an EMBL/GenBank/DDBJ whole genome shotgun (WGS) entry which is preliminary data.</text>
</comment>
<dbReference type="Pfam" id="PF00078">
    <property type="entry name" value="RVT_1"/>
    <property type="match status" value="1"/>
</dbReference>
<evidence type="ECO:0000313" key="2">
    <source>
        <dbReference type="EMBL" id="KAF2887598.1"/>
    </source>
</evidence>
<dbReference type="InterPro" id="IPR000477">
    <property type="entry name" value="RT_dom"/>
</dbReference>
<dbReference type="PANTHER" id="PTHR33332">
    <property type="entry name" value="REVERSE TRANSCRIPTASE DOMAIN-CONTAINING PROTEIN"/>
    <property type="match status" value="1"/>
</dbReference>
<keyword evidence="3" id="KW-1185">Reference proteome</keyword>
<dbReference type="Proteomes" id="UP000801492">
    <property type="component" value="Unassembled WGS sequence"/>
</dbReference>
<feature type="domain" description="Reverse transcriptase" evidence="1">
    <location>
        <begin position="14"/>
        <end position="98"/>
    </location>
</feature>
<dbReference type="EMBL" id="VTPC01082697">
    <property type="protein sequence ID" value="KAF2887598.1"/>
    <property type="molecule type" value="Genomic_DNA"/>
</dbReference>
<reference evidence="2" key="1">
    <citation type="submission" date="2019-08" db="EMBL/GenBank/DDBJ databases">
        <title>The genome of the North American firefly Photinus pyralis.</title>
        <authorList>
            <consortium name="Photinus pyralis genome working group"/>
            <person name="Fallon T.R."/>
            <person name="Sander Lower S.E."/>
            <person name="Weng J.-K."/>
        </authorList>
    </citation>
    <scope>NUCLEOTIDE SEQUENCE</scope>
    <source>
        <strain evidence="2">TRF0915ILg1</strain>
        <tissue evidence="2">Whole body</tissue>
    </source>
</reference>